<dbReference type="GO" id="GO:0005634">
    <property type="term" value="C:nucleus"/>
    <property type="evidence" value="ECO:0007669"/>
    <property type="project" value="UniProtKB-SubCell"/>
</dbReference>
<dbReference type="GO" id="GO:0000981">
    <property type="term" value="F:DNA-binding transcription factor activity, RNA polymerase II-specific"/>
    <property type="evidence" value="ECO:0007669"/>
    <property type="project" value="TreeGrafter"/>
</dbReference>
<evidence type="ECO:0000259" key="9">
    <source>
        <dbReference type="PROSITE" id="PS50157"/>
    </source>
</evidence>
<keyword evidence="4 7" id="KW-0863">Zinc-finger</keyword>
<protein>
    <recommendedName>
        <fullName evidence="9">C2H2-type domain-containing protein</fullName>
    </recommendedName>
</protein>
<dbReference type="PANTHER" id="PTHR24394">
    <property type="entry name" value="ZINC FINGER PROTEIN"/>
    <property type="match status" value="1"/>
</dbReference>
<dbReference type="SUPFAM" id="SSF57667">
    <property type="entry name" value="beta-beta-alpha zinc fingers"/>
    <property type="match status" value="3"/>
</dbReference>
<comment type="caution">
    <text evidence="10">The sequence shown here is derived from an EMBL/GenBank/DDBJ whole genome shotgun (WGS) entry which is preliminary data.</text>
</comment>
<dbReference type="InterPro" id="IPR036236">
    <property type="entry name" value="Znf_C2H2_sf"/>
</dbReference>
<evidence type="ECO:0000256" key="3">
    <source>
        <dbReference type="ARBA" id="ARBA00022737"/>
    </source>
</evidence>
<feature type="region of interest" description="Disordered" evidence="8">
    <location>
        <begin position="604"/>
        <end position="628"/>
    </location>
</feature>
<feature type="domain" description="C2H2-type" evidence="9">
    <location>
        <begin position="475"/>
        <end position="502"/>
    </location>
</feature>
<dbReference type="GO" id="GO:0008270">
    <property type="term" value="F:zinc ion binding"/>
    <property type="evidence" value="ECO:0007669"/>
    <property type="project" value="UniProtKB-KW"/>
</dbReference>
<feature type="region of interest" description="Disordered" evidence="8">
    <location>
        <begin position="64"/>
        <end position="88"/>
    </location>
</feature>
<dbReference type="SMART" id="SM00355">
    <property type="entry name" value="ZnF_C2H2"/>
    <property type="match status" value="4"/>
</dbReference>
<feature type="compositionally biased region" description="Basic and acidic residues" evidence="8">
    <location>
        <begin position="604"/>
        <end position="614"/>
    </location>
</feature>
<keyword evidence="3" id="KW-0677">Repeat</keyword>
<dbReference type="FunFam" id="3.30.160.60:FF:000340">
    <property type="entry name" value="zinc finger protein 473 isoform X1"/>
    <property type="match status" value="1"/>
</dbReference>
<name>A0AAV4TRP0_9ARAC</name>
<keyword evidence="2" id="KW-0479">Metal-binding</keyword>
<proteinExistence type="predicted"/>
<dbReference type="FunFam" id="3.30.160.60:FF:000065">
    <property type="entry name" value="B-cell CLL/lymphoma 6, member B"/>
    <property type="match status" value="1"/>
</dbReference>
<evidence type="ECO:0000256" key="5">
    <source>
        <dbReference type="ARBA" id="ARBA00022833"/>
    </source>
</evidence>
<reference evidence="10 11" key="1">
    <citation type="submission" date="2021-06" db="EMBL/GenBank/DDBJ databases">
        <title>Caerostris darwini draft genome.</title>
        <authorList>
            <person name="Kono N."/>
            <person name="Arakawa K."/>
        </authorList>
    </citation>
    <scope>NUCLEOTIDE SEQUENCE [LARGE SCALE GENOMIC DNA]</scope>
</reference>
<keyword evidence="5" id="KW-0862">Zinc</keyword>
<dbReference type="FunFam" id="3.30.160.60:FF:001397">
    <property type="entry name" value="Datilografo, isoform A"/>
    <property type="match status" value="1"/>
</dbReference>
<dbReference type="Pfam" id="PF13912">
    <property type="entry name" value="zf-C2H2_6"/>
    <property type="match status" value="1"/>
</dbReference>
<feature type="domain" description="C2H2-type" evidence="9">
    <location>
        <begin position="503"/>
        <end position="530"/>
    </location>
</feature>
<dbReference type="PROSITE" id="PS00028">
    <property type="entry name" value="ZINC_FINGER_C2H2_1"/>
    <property type="match status" value="4"/>
</dbReference>
<organism evidence="10 11">
    <name type="scientific">Caerostris darwini</name>
    <dbReference type="NCBI Taxonomy" id="1538125"/>
    <lineage>
        <taxon>Eukaryota</taxon>
        <taxon>Metazoa</taxon>
        <taxon>Ecdysozoa</taxon>
        <taxon>Arthropoda</taxon>
        <taxon>Chelicerata</taxon>
        <taxon>Arachnida</taxon>
        <taxon>Araneae</taxon>
        <taxon>Araneomorphae</taxon>
        <taxon>Entelegynae</taxon>
        <taxon>Araneoidea</taxon>
        <taxon>Araneidae</taxon>
        <taxon>Caerostris</taxon>
    </lineage>
</organism>
<feature type="region of interest" description="Disordered" evidence="8">
    <location>
        <begin position="113"/>
        <end position="137"/>
    </location>
</feature>
<feature type="region of interest" description="Disordered" evidence="8">
    <location>
        <begin position="427"/>
        <end position="457"/>
    </location>
</feature>
<feature type="domain" description="C2H2-type" evidence="9">
    <location>
        <begin position="531"/>
        <end position="558"/>
    </location>
</feature>
<feature type="compositionally biased region" description="Polar residues" evidence="8">
    <location>
        <begin position="429"/>
        <end position="446"/>
    </location>
</feature>
<dbReference type="AlphaFoldDB" id="A0AAV4TRP0"/>
<evidence type="ECO:0000256" key="2">
    <source>
        <dbReference type="ARBA" id="ARBA00022723"/>
    </source>
</evidence>
<evidence type="ECO:0000313" key="10">
    <source>
        <dbReference type="EMBL" id="GIY48479.1"/>
    </source>
</evidence>
<gene>
    <name evidence="10" type="ORF">CDAR_585211</name>
</gene>
<feature type="compositionally biased region" description="Polar residues" evidence="8">
    <location>
        <begin position="66"/>
        <end position="80"/>
    </location>
</feature>
<evidence type="ECO:0000256" key="6">
    <source>
        <dbReference type="ARBA" id="ARBA00023242"/>
    </source>
</evidence>
<dbReference type="EMBL" id="BPLQ01010117">
    <property type="protein sequence ID" value="GIY48479.1"/>
    <property type="molecule type" value="Genomic_DNA"/>
</dbReference>
<comment type="subcellular location">
    <subcellularLocation>
        <location evidence="1">Nucleus</location>
    </subcellularLocation>
</comment>
<sequence length="628" mass="71227">MEITKCEFCNTCIATFEVHNCVRFGNQYHQTSSTLPQRSSDNLAEDIALTAAEEMDHEARWPSASEFESSTHESIFSNMHQRSDCEETAAAEMSSQYEVPNYYQYNPKISDTLFPDKPSVEENESKSFNSQQTPEESKAFRNPFLQYPDVSNLEHPANIPMPLNNHSVLLGFQQTFGQRNALMNQMFQHNNDVLQMEYPGISRKNELSSNCLSPYHNFGETDHILTNLASQYSGTSLEIPFLNIQKPQYSTRNLIHSTTSNEETETFPFAILTCDEPFHNVSHSTNRLCGDREGNILNTSEAEYPNSITDTISLPSASDISLENSESHAINLDTLKFKEDENNPKNKQWTYFSSGIAENIFCPSRATQTQEYNFGTESSSNTEYLTWEYSSPVTYPSEGQIVCNISTTTIANESNCTRKKHSEDKINTDFVNSTKESDTSSGNTRKQSSKGDKDRTAFLPTDHRIFPEPSRSVVYNCSFCGKTYASISGLKRHVRTHTGHALYPCTECNKSFTSPSNLRDHLRTHTGEKPFQCTECSKCFTRHSHLQDHLRTHTGEKPFQSGLNHHVRTHSGERPYQCNKCSKRYAKNSDLKHHMSKHAGEERSQCDSCGHEFSSEDSLGAHKCKKNK</sequence>
<evidence type="ECO:0000313" key="11">
    <source>
        <dbReference type="Proteomes" id="UP001054837"/>
    </source>
</evidence>
<evidence type="ECO:0000256" key="8">
    <source>
        <dbReference type="SAM" id="MobiDB-lite"/>
    </source>
</evidence>
<dbReference type="PANTHER" id="PTHR24394:SF29">
    <property type="entry name" value="MYONEURIN"/>
    <property type="match status" value="1"/>
</dbReference>
<dbReference type="InterPro" id="IPR013087">
    <property type="entry name" value="Znf_C2H2_type"/>
</dbReference>
<dbReference type="Gene3D" id="3.30.160.60">
    <property type="entry name" value="Classic Zinc Finger"/>
    <property type="match status" value="4"/>
</dbReference>
<dbReference type="PROSITE" id="PS50157">
    <property type="entry name" value="ZINC_FINGER_C2H2_2"/>
    <property type="match status" value="4"/>
</dbReference>
<keyword evidence="6" id="KW-0539">Nucleus</keyword>
<feature type="domain" description="C2H2-type" evidence="9">
    <location>
        <begin position="576"/>
        <end position="603"/>
    </location>
</feature>
<dbReference type="FunFam" id="3.30.160.60:FF:002343">
    <property type="entry name" value="Zinc finger protein 33A"/>
    <property type="match status" value="1"/>
</dbReference>
<accession>A0AAV4TRP0</accession>
<dbReference type="Proteomes" id="UP001054837">
    <property type="component" value="Unassembled WGS sequence"/>
</dbReference>
<dbReference type="Pfam" id="PF00096">
    <property type="entry name" value="zf-C2H2"/>
    <property type="match status" value="3"/>
</dbReference>
<keyword evidence="11" id="KW-1185">Reference proteome</keyword>
<evidence type="ECO:0000256" key="1">
    <source>
        <dbReference type="ARBA" id="ARBA00004123"/>
    </source>
</evidence>
<dbReference type="Pfam" id="PF13894">
    <property type="entry name" value="zf-C2H2_4"/>
    <property type="match status" value="1"/>
</dbReference>
<evidence type="ECO:0000256" key="4">
    <source>
        <dbReference type="ARBA" id="ARBA00022771"/>
    </source>
</evidence>
<evidence type="ECO:0000256" key="7">
    <source>
        <dbReference type="PROSITE-ProRule" id="PRU00042"/>
    </source>
</evidence>